<feature type="domain" description="Tyr recombinase" evidence="2">
    <location>
        <begin position="3"/>
        <end position="140"/>
    </location>
</feature>
<dbReference type="InterPro" id="IPR013762">
    <property type="entry name" value="Integrase-like_cat_sf"/>
</dbReference>
<dbReference type="Pfam" id="PF00589">
    <property type="entry name" value="Phage_integrase"/>
    <property type="match status" value="1"/>
</dbReference>
<name>A0A1J5RKT3_9ZZZZ</name>
<organism evidence="3">
    <name type="scientific">mine drainage metagenome</name>
    <dbReference type="NCBI Taxonomy" id="410659"/>
    <lineage>
        <taxon>unclassified sequences</taxon>
        <taxon>metagenomes</taxon>
        <taxon>ecological metagenomes</taxon>
    </lineage>
</organism>
<keyword evidence="1" id="KW-0233">DNA recombination</keyword>
<dbReference type="Gene3D" id="1.10.443.10">
    <property type="entry name" value="Intergrase catalytic core"/>
    <property type="match status" value="1"/>
</dbReference>
<dbReference type="InterPro" id="IPR002104">
    <property type="entry name" value="Integrase_catalytic"/>
</dbReference>
<accession>A0A1J5RKT3</accession>
<gene>
    <name evidence="3" type="ORF">GALL_216300</name>
</gene>
<dbReference type="GO" id="GO:0015074">
    <property type="term" value="P:DNA integration"/>
    <property type="evidence" value="ECO:0007669"/>
    <property type="project" value="InterPro"/>
</dbReference>
<dbReference type="SUPFAM" id="SSF56349">
    <property type="entry name" value="DNA breaking-rejoining enzymes"/>
    <property type="match status" value="1"/>
</dbReference>
<reference evidence="3" key="1">
    <citation type="submission" date="2016-10" db="EMBL/GenBank/DDBJ databases">
        <title>Sequence of Gallionella enrichment culture.</title>
        <authorList>
            <person name="Poehlein A."/>
            <person name="Muehling M."/>
            <person name="Daniel R."/>
        </authorList>
    </citation>
    <scope>NUCLEOTIDE SEQUENCE</scope>
</reference>
<dbReference type="GO" id="GO:0006310">
    <property type="term" value="P:DNA recombination"/>
    <property type="evidence" value="ECO:0007669"/>
    <property type="project" value="UniProtKB-KW"/>
</dbReference>
<dbReference type="EMBL" id="MLJW01000150">
    <property type="protein sequence ID" value="OIQ96353.1"/>
    <property type="molecule type" value="Genomic_DNA"/>
</dbReference>
<dbReference type="GO" id="GO:0003677">
    <property type="term" value="F:DNA binding"/>
    <property type="evidence" value="ECO:0007669"/>
    <property type="project" value="InterPro"/>
</dbReference>
<evidence type="ECO:0000256" key="1">
    <source>
        <dbReference type="ARBA" id="ARBA00023172"/>
    </source>
</evidence>
<dbReference type="InterPro" id="IPR011010">
    <property type="entry name" value="DNA_brk_join_enz"/>
</dbReference>
<sequence length="153" mass="17202">MDLYYLMYQRGTDVRLLRTNELDADEIEFTPTKTENSSGATVRLAVTQDIRDVVTGLKRIAKLRSIYLIHDDHGQPFTSRKVRDIFARACKKAGVSGITLKDIRAKAATDATKAGYTESQLQTALAHTDGSTTRDYIRNRETPISEVILRLPK</sequence>
<protein>
    <submittedName>
        <fullName evidence="3">Phage integrase family protein</fullName>
    </submittedName>
</protein>
<comment type="caution">
    <text evidence="3">The sequence shown here is derived from an EMBL/GenBank/DDBJ whole genome shotgun (WGS) entry which is preliminary data.</text>
</comment>
<proteinExistence type="predicted"/>
<evidence type="ECO:0000313" key="3">
    <source>
        <dbReference type="EMBL" id="OIQ96353.1"/>
    </source>
</evidence>
<dbReference type="AlphaFoldDB" id="A0A1J5RKT3"/>
<evidence type="ECO:0000259" key="2">
    <source>
        <dbReference type="Pfam" id="PF00589"/>
    </source>
</evidence>